<dbReference type="EMBL" id="JFFR01000025">
    <property type="protein sequence ID" value="KDN27959.1"/>
    <property type="molecule type" value="Genomic_DNA"/>
</dbReference>
<protein>
    <recommendedName>
        <fullName evidence="4">DUF4034 domain-containing protein</fullName>
    </recommendedName>
</protein>
<organism evidence="2 3">
    <name type="scientific">Vibrio fortis</name>
    <dbReference type="NCBI Taxonomy" id="212667"/>
    <lineage>
        <taxon>Bacteria</taxon>
        <taxon>Pseudomonadati</taxon>
        <taxon>Pseudomonadota</taxon>
        <taxon>Gammaproteobacteria</taxon>
        <taxon>Vibrionales</taxon>
        <taxon>Vibrionaceae</taxon>
        <taxon>Vibrio</taxon>
    </lineage>
</organism>
<evidence type="ECO:0008006" key="4">
    <source>
        <dbReference type="Google" id="ProtNLM"/>
    </source>
</evidence>
<comment type="caution">
    <text evidence="2">The sequence shown here is derived from an EMBL/GenBank/DDBJ whole genome shotgun (WGS) entry which is preliminary data.</text>
</comment>
<evidence type="ECO:0000256" key="1">
    <source>
        <dbReference type="SAM" id="SignalP"/>
    </source>
</evidence>
<evidence type="ECO:0000313" key="3">
    <source>
        <dbReference type="Proteomes" id="UP000027219"/>
    </source>
</evidence>
<name>A0A066UUY1_9VIBR</name>
<accession>A0A066UUY1</accession>
<proteinExistence type="predicted"/>
<dbReference type="OrthoDB" id="5911069at2"/>
<evidence type="ECO:0000313" key="2">
    <source>
        <dbReference type="EMBL" id="KDN27959.1"/>
    </source>
</evidence>
<dbReference type="RefSeq" id="WP_032552177.1">
    <property type="nucleotide sequence ID" value="NZ_JFFR01000025.1"/>
</dbReference>
<keyword evidence="1" id="KW-0732">Signal</keyword>
<dbReference type="AlphaFoldDB" id="A0A066UUY1"/>
<feature type="chain" id="PRO_5001632482" description="DUF4034 domain-containing protein" evidence="1">
    <location>
        <begin position="23"/>
        <end position="505"/>
    </location>
</feature>
<sequence length="505" mass="59130">MKTTLFHLGIILFSLISNASFAADILPIEKICSSEIVEHLEEPVTKDKKLFYYYLSLQEGSCYPHVDRNKIEYEKVINHFARLGEPYAQYILDKDINKLLAKAREGDISAQIYFVLKNTKYFSIAKGNTAEVTVTIPDEEFQKYLSTMFDLADKGDARAILPTIIYMVDAENYPLNVSKRFNIAHDLVARFGEFNMMYAFIVNMWKVNNYDLEICVSNDETRLIERQNMSVLCSMAFDRALYEELSAMTGKERLIRYRDYLAKIKLVDEDVEPYDVAEAWMEALRTVAVYSLLDVPYSKTIVPYMRYKPDGKYRHKTLLTQYWFSSYRKISNTEESYLRGLLVLSSHMYQIKASMSSAIKDYFSDTIPYVNNAYVYNIAMLGDSDKSEELYLKELFENGDVDSLRNLISIYSRIKLEPVKLKAMIDIYSEYRPELSKYLLFRFSEHLKTDIPDFESKVREHKYWVKENIPQDAETTQFYLTWNDRVKPYIIGQLDRLIAEEGDKP</sequence>
<reference evidence="2 3" key="1">
    <citation type="submission" date="2014-02" db="EMBL/GenBank/DDBJ databases">
        <title>Vibrio fortis Dalian14 Genome Sequencing.</title>
        <authorList>
            <person name="Wang Y."/>
            <person name="Song L."/>
            <person name="Liu G."/>
            <person name="Ding J."/>
        </authorList>
    </citation>
    <scope>NUCLEOTIDE SEQUENCE [LARGE SCALE GENOMIC DNA]</scope>
    <source>
        <strain evidence="2 3">Dalian14</strain>
    </source>
</reference>
<feature type="signal peptide" evidence="1">
    <location>
        <begin position="1"/>
        <end position="22"/>
    </location>
</feature>
<keyword evidence="3" id="KW-1185">Reference proteome</keyword>
<gene>
    <name evidence="2" type="ORF">VFDL14_02985</name>
</gene>
<dbReference type="Proteomes" id="UP000027219">
    <property type="component" value="Unassembled WGS sequence"/>
</dbReference>